<feature type="signal peptide" evidence="1">
    <location>
        <begin position="1"/>
        <end position="19"/>
    </location>
</feature>
<evidence type="ECO:0000256" key="1">
    <source>
        <dbReference type="SAM" id="SignalP"/>
    </source>
</evidence>
<keyword evidence="3" id="KW-1185">Reference proteome</keyword>
<feature type="chain" id="PRO_5040157178" evidence="1">
    <location>
        <begin position="20"/>
        <end position="121"/>
    </location>
</feature>
<organism evidence="2 3">
    <name type="scientific">Dendryphion nanum</name>
    <dbReference type="NCBI Taxonomy" id="256645"/>
    <lineage>
        <taxon>Eukaryota</taxon>
        <taxon>Fungi</taxon>
        <taxon>Dikarya</taxon>
        <taxon>Ascomycota</taxon>
        <taxon>Pezizomycotina</taxon>
        <taxon>Dothideomycetes</taxon>
        <taxon>Pleosporomycetidae</taxon>
        <taxon>Pleosporales</taxon>
        <taxon>Torulaceae</taxon>
        <taxon>Dendryphion</taxon>
    </lineage>
</organism>
<dbReference type="EMBL" id="JAGMWT010000031">
    <property type="protein sequence ID" value="KAH7109668.1"/>
    <property type="molecule type" value="Genomic_DNA"/>
</dbReference>
<reference evidence="2" key="1">
    <citation type="journal article" date="2021" name="Nat. Commun.">
        <title>Genetic determinants of endophytism in the Arabidopsis root mycobiome.</title>
        <authorList>
            <person name="Mesny F."/>
            <person name="Miyauchi S."/>
            <person name="Thiergart T."/>
            <person name="Pickel B."/>
            <person name="Atanasova L."/>
            <person name="Karlsson M."/>
            <person name="Huettel B."/>
            <person name="Barry K.W."/>
            <person name="Haridas S."/>
            <person name="Chen C."/>
            <person name="Bauer D."/>
            <person name="Andreopoulos W."/>
            <person name="Pangilinan J."/>
            <person name="LaButti K."/>
            <person name="Riley R."/>
            <person name="Lipzen A."/>
            <person name="Clum A."/>
            <person name="Drula E."/>
            <person name="Henrissat B."/>
            <person name="Kohler A."/>
            <person name="Grigoriev I.V."/>
            <person name="Martin F.M."/>
            <person name="Hacquard S."/>
        </authorList>
    </citation>
    <scope>NUCLEOTIDE SEQUENCE</scope>
    <source>
        <strain evidence="2">MPI-CAGE-CH-0243</strain>
    </source>
</reference>
<protein>
    <submittedName>
        <fullName evidence="2">Uncharacterized protein</fullName>
    </submittedName>
</protein>
<dbReference type="AlphaFoldDB" id="A0A9P9I6I9"/>
<accession>A0A9P9I6I9</accession>
<dbReference type="OrthoDB" id="3778167at2759"/>
<name>A0A9P9I6I9_9PLEO</name>
<gene>
    <name evidence="2" type="ORF">B0J11DRAFT_573690</name>
</gene>
<evidence type="ECO:0000313" key="2">
    <source>
        <dbReference type="EMBL" id="KAH7109668.1"/>
    </source>
</evidence>
<keyword evidence="1" id="KW-0732">Signal</keyword>
<sequence>MKLSNLVAAIVAVAPGAFARNCRKDYYYCGKTLLDIGDYIPQIHQALNDYGCDNPSGSNMRNTLFYCLGGPDGDIAADKICKECQDNGHGDDDTCGVSGGTCGNRLGRLGHHRGQRIEVPI</sequence>
<dbReference type="Proteomes" id="UP000700596">
    <property type="component" value="Unassembled WGS sequence"/>
</dbReference>
<comment type="caution">
    <text evidence="2">The sequence shown here is derived from an EMBL/GenBank/DDBJ whole genome shotgun (WGS) entry which is preliminary data.</text>
</comment>
<evidence type="ECO:0000313" key="3">
    <source>
        <dbReference type="Proteomes" id="UP000700596"/>
    </source>
</evidence>
<proteinExistence type="predicted"/>